<organism evidence="2">
    <name type="scientific">Stegastes partitus</name>
    <name type="common">bicolor damselfish</name>
    <dbReference type="NCBI Taxonomy" id="144197"/>
    <lineage>
        <taxon>Eukaryota</taxon>
        <taxon>Metazoa</taxon>
        <taxon>Chordata</taxon>
        <taxon>Craniata</taxon>
        <taxon>Vertebrata</taxon>
        <taxon>Euteleostomi</taxon>
        <taxon>Actinopterygii</taxon>
        <taxon>Neopterygii</taxon>
        <taxon>Teleostei</taxon>
        <taxon>Neoteleostei</taxon>
        <taxon>Acanthomorphata</taxon>
        <taxon>Ovalentaria</taxon>
        <taxon>Pomacentridae</taxon>
        <taxon>Stegastes</taxon>
    </lineage>
</organism>
<protein>
    <submittedName>
        <fullName evidence="2">Uncharacterized protein</fullName>
    </submittedName>
</protein>
<evidence type="ECO:0000313" key="2">
    <source>
        <dbReference type="Ensembl" id="ENSSPAP00000024577.1"/>
    </source>
</evidence>
<sequence>MWSALRTRKKSTLTHKPDDEQFAQEQEEICHFIQDTTHHDVGVSVQELDAFLQTPEAALQTAQQELCKLVLERHTFQLVVQILQQNPDDLNDGEDEGAERQSPCVIPGTRLNSPQGGKHRPGGHVIRLDEGPVVRGEGPVGAPEEEEDVVELEADQVLVVNGLAAVEGLWAVDERRVLIGCTDAPYRCGFYFTIFSEIQSLNAA</sequence>
<name>A0A3B5BF09_9TELE</name>
<accession>A0A3B5BF09</accession>
<proteinExistence type="predicted"/>
<dbReference type="Ensembl" id="ENSSPAT00000024985.1">
    <property type="protein sequence ID" value="ENSSPAP00000024577.1"/>
    <property type="gene ID" value="ENSSPAG00000018563.1"/>
</dbReference>
<feature type="region of interest" description="Disordered" evidence="1">
    <location>
        <begin position="89"/>
        <end position="141"/>
    </location>
</feature>
<dbReference type="GeneTree" id="ENSGT00970000193546"/>
<dbReference type="AlphaFoldDB" id="A0A3B5BF09"/>
<evidence type="ECO:0000256" key="1">
    <source>
        <dbReference type="SAM" id="MobiDB-lite"/>
    </source>
</evidence>
<feature type="region of interest" description="Disordered" evidence="1">
    <location>
        <begin position="1"/>
        <end position="20"/>
    </location>
</feature>
<reference evidence="2" key="1">
    <citation type="submission" date="2023-09" db="UniProtKB">
        <authorList>
            <consortium name="Ensembl"/>
        </authorList>
    </citation>
    <scope>IDENTIFICATION</scope>
</reference>
<feature type="compositionally biased region" description="Basic residues" evidence="1">
    <location>
        <begin position="1"/>
        <end position="13"/>
    </location>
</feature>